<reference evidence="2" key="1">
    <citation type="journal article" date="2022" name="G3 (Bethesda)">
        <title>High quality genome of the basidiomycete yeast Dioszegia hungarica PDD-24b-2 isolated from cloud water.</title>
        <authorList>
            <person name="Jarrige D."/>
            <person name="Haridas S."/>
            <person name="Bleykasten-Grosshans C."/>
            <person name="Joly M."/>
            <person name="Nadalig T."/>
            <person name="Sancelme M."/>
            <person name="Vuilleumier S."/>
            <person name="Grigoriev I.V."/>
            <person name="Amato P."/>
            <person name="Bringel F."/>
        </authorList>
    </citation>
    <scope>NUCLEOTIDE SEQUENCE</scope>
    <source>
        <strain evidence="2">PDD-24b-2</strain>
    </source>
</reference>
<evidence type="ECO:0000313" key="2">
    <source>
        <dbReference type="EMBL" id="KAI9636190.1"/>
    </source>
</evidence>
<dbReference type="EMBL" id="JAKWFO010000005">
    <property type="protein sequence ID" value="KAI9636190.1"/>
    <property type="molecule type" value="Genomic_DNA"/>
</dbReference>
<evidence type="ECO:0000256" key="1">
    <source>
        <dbReference type="SAM" id="MobiDB-lite"/>
    </source>
</evidence>
<sequence length="313" mass="33307">MLPLRYICHAAFPLGIIFGYHYPDPYPPAWINDNPFAPIDPVLNAPAGPVVTHSNNYDEVDDMNIPGFGLSPDFKWEALGKFIQEAASVNPRFLGGVAPSVVSSDTESTAIPPLVPAPTLPAVFKAKGTYSGPYSVHDSSESGSERSLKLVVARQQSKAKISRENRADRLQADGTLRSPGCIHCQRGGKECKMLGGNVNCGECTRNGSVCSFNRCKKRKVGADGGDGRMPPPPPPPSSASSAILSSAGSDAGSSTGSDVLFIAKPMSLQDFLFITAEMMETSKARYLHDQANLARLSDNIKYAIDAQVGHAVA</sequence>
<evidence type="ECO:0000313" key="3">
    <source>
        <dbReference type="Proteomes" id="UP001164286"/>
    </source>
</evidence>
<name>A0AA38H8C3_9TREE</name>
<gene>
    <name evidence="2" type="ORF">MKK02DRAFT_33439</name>
</gene>
<feature type="region of interest" description="Disordered" evidence="1">
    <location>
        <begin position="221"/>
        <end position="250"/>
    </location>
</feature>
<feature type="compositionally biased region" description="Low complexity" evidence="1">
    <location>
        <begin position="238"/>
        <end position="250"/>
    </location>
</feature>
<proteinExistence type="predicted"/>
<keyword evidence="3" id="KW-1185">Reference proteome</keyword>
<dbReference type="RefSeq" id="XP_052945967.1">
    <property type="nucleotide sequence ID" value="XM_053088717.1"/>
</dbReference>
<dbReference type="Proteomes" id="UP001164286">
    <property type="component" value="Unassembled WGS sequence"/>
</dbReference>
<accession>A0AA38H8C3</accession>
<organism evidence="2 3">
    <name type="scientific">Dioszegia hungarica</name>
    <dbReference type="NCBI Taxonomy" id="4972"/>
    <lineage>
        <taxon>Eukaryota</taxon>
        <taxon>Fungi</taxon>
        <taxon>Dikarya</taxon>
        <taxon>Basidiomycota</taxon>
        <taxon>Agaricomycotina</taxon>
        <taxon>Tremellomycetes</taxon>
        <taxon>Tremellales</taxon>
        <taxon>Bulleribasidiaceae</taxon>
        <taxon>Dioszegia</taxon>
    </lineage>
</organism>
<protein>
    <submittedName>
        <fullName evidence="2">Uncharacterized protein</fullName>
    </submittedName>
</protein>
<dbReference type="AlphaFoldDB" id="A0AA38H8C3"/>
<comment type="caution">
    <text evidence="2">The sequence shown here is derived from an EMBL/GenBank/DDBJ whole genome shotgun (WGS) entry which is preliminary data.</text>
</comment>
<dbReference type="GeneID" id="77727922"/>